<protein>
    <recommendedName>
        <fullName evidence="2">lysozyme</fullName>
        <ecNumber evidence="2">3.2.1.17</ecNumber>
    </recommendedName>
</protein>
<keyword evidence="7" id="KW-1185">Reference proteome</keyword>
<dbReference type="PROSITE" id="PS51348">
    <property type="entry name" value="GLYCOSYL_HYDROL_F22_2"/>
    <property type="match status" value="1"/>
</dbReference>
<reference evidence="8" key="1">
    <citation type="submission" date="2025-08" db="UniProtKB">
        <authorList>
            <consortium name="RefSeq"/>
        </authorList>
    </citation>
    <scope>IDENTIFICATION</scope>
    <source>
        <tissue evidence="8">Whole Larva</tissue>
    </source>
</reference>
<evidence type="ECO:0000256" key="5">
    <source>
        <dbReference type="ARBA" id="ARBA00023295"/>
    </source>
</evidence>
<dbReference type="InterPro" id="IPR001916">
    <property type="entry name" value="Glyco_hydro_22"/>
</dbReference>
<dbReference type="SUPFAM" id="SSF53955">
    <property type="entry name" value="Lysozyme-like"/>
    <property type="match status" value="1"/>
</dbReference>
<dbReference type="PANTHER" id="PTHR11407:SF63">
    <property type="entry name" value="LYSOZYME C"/>
    <property type="match status" value="1"/>
</dbReference>
<evidence type="ECO:0000256" key="2">
    <source>
        <dbReference type="ARBA" id="ARBA00012732"/>
    </source>
</evidence>
<evidence type="ECO:0000259" key="6">
    <source>
        <dbReference type="PROSITE" id="PS00128"/>
    </source>
</evidence>
<dbReference type="InterPro" id="IPR023346">
    <property type="entry name" value="Lysozyme-like_dom_sf"/>
</dbReference>
<feature type="domain" description="Glycosyl hydrolases family 22 (GH22)" evidence="6">
    <location>
        <begin position="60"/>
        <end position="78"/>
    </location>
</feature>
<dbReference type="PROSITE" id="PS00128">
    <property type="entry name" value="GLYCOSYL_HYDROL_F22_1"/>
    <property type="match status" value="1"/>
</dbReference>
<dbReference type="Proteomes" id="UP000695000">
    <property type="component" value="Unplaced"/>
</dbReference>
<keyword evidence="5" id="KW-0378">Hydrolase</keyword>
<organism evidence="7 8">
    <name type="scientific">Nicrophorus vespilloides</name>
    <name type="common">Boreal carrion beetle</name>
    <dbReference type="NCBI Taxonomy" id="110193"/>
    <lineage>
        <taxon>Eukaryota</taxon>
        <taxon>Metazoa</taxon>
        <taxon>Ecdysozoa</taxon>
        <taxon>Arthropoda</taxon>
        <taxon>Hexapoda</taxon>
        <taxon>Insecta</taxon>
        <taxon>Pterygota</taxon>
        <taxon>Neoptera</taxon>
        <taxon>Endopterygota</taxon>
        <taxon>Coleoptera</taxon>
        <taxon>Polyphaga</taxon>
        <taxon>Staphyliniformia</taxon>
        <taxon>Silphidae</taxon>
        <taxon>Nicrophorinae</taxon>
        <taxon>Nicrophorus</taxon>
    </lineage>
</organism>
<dbReference type="Gene3D" id="1.10.530.10">
    <property type="match status" value="1"/>
</dbReference>
<evidence type="ECO:0000313" key="8">
    <source>
        <dbReference type="RefSeq" id="XP_017776385.1"/>
    </source>
</evidence>
<evidence type="ECO:0000256" key="3">
    <source>
        <dbReference type="ARBA" id="ARBA00022638"/>
    </source>
</evidence>
<dbReference type="RefSeq" id="XP_017776385.1">
    <property type="nucleotide sequence ID" value="XM_017920896.1"/>
</dbReference>
<keyword evidence="3" id="KW-0929">Antimicrobial</keyword>
<gene>
    <name evidence="8" type="primary">LOC108562525</name>
</gene>
<dbReference type="InterPro" id="IPR019799">
    <property type="entry name" value="Glyco_hydro_22_CS"/>
</dbReference>
<proteinExistence type="predicted"/>
<dbReference type="SMART" id="SM00263">
    <property type="entry name" value="LYZ1"/>
    <property type="match status" value="1"/>
</dbReference>
<name>A0ABM1MP85_NICVS</name>
<keyword evidence="4" id="KW-1015">Disulfide bond</keyword>
<dbReference type="EC" id="3.2.1.17" evidence="2"/>
<sequence length="113" mass="13020">MVLLFNGVQIVDTITFKCIATKESDLNTAYWDHETEEMGIFAIADVSCMSNKDMSHELSCDLSCEQLRDDDIEDDVVCAIKLFNLYKKMTGDGFTYWSVYVEGYCRSETDYYI</sequence>
<dbReference type="PANTHER" id="PTHR11407">
    <property type="entry name" value="LYSOZYME C"/>
    <property type="match status" value="1"/>
</dbReference>
<comment type="catalytic activity">
    <reaction evidence="1">
        <text>Hydrolysis of (1-&gt;4)-beta-linkages between N-acetylmuramic acid and N-acetyl-D-glucosamine residues in a peptidoglycan and between N-acetyl-D-glucosamine residues in chitodextrins.</text>
        <dbReference type="EC" id="3.2.1.17"/>
    </reaction>
</comment>
<accession>A0ABM1MP85</accession>
<evidence type="ECO:0000313" key="7">
    <source>
        <dbReference type="Proteomes" id="UP000695000"/>
    </source>
</evidence>
<keyword evidence="3" id="KW-0081">Bacteriolytic enzyme</keyword>
<evidence type="ECO:0000256" key="4">
    <source>
        <dbReference type="ARBA" id="ARBA00023157"/>
    </source>
</evidence>
<keyword evidence="5" id="KW-0326">Glycosidase</keyword>
<dbReference type="GeneID" id="108562525"/>
<dbReference type="Pfam" id="PF00062">
    <property type="entry name" value="Lys"/>
    <property type="match status" value="1"/>
</dbReference>
<evidence type="ECO:0000256" key="1">
    <source>
        <dbReference type="ARBA" id="ARBA00000632"/>
    </source>
</evidence>